<dbReference type="EMBL" id="AEYE02000003">
    <property type="protein sequence ID" value="EPF00110.1"/>
    <property type="molecule type" value="Genomic_DNA"/>
</dbReference>
<keyword evidence="2" id="KW-1185">Reference proteome</keyword>
<sequence length="68" mass="7217">MQDSEIILIGGAAGLPKDIIDLLEELFTQVLDGRNSQVASGVADILGRPARDFGVYARDAAACGTWRV</sequence>
<dbReference type="HOGENOM" id="CLU_2791086_0_0_5"/>
<name>S3HNR0_9HYPH</name>
<gene>
    <name evidence="1" type="ORF">RGCCGE502_02451</name>
</gene>
<evidence type="ECO:0000313" key="2">
    <source>
        <dbReference type="Proteomes" id="UP000014411"/>
    </source>
</evidence>
<organism evidence="1 2">
    <name type="scientific">Rhizobium grahamii CCGE 502</name>
    <dbReference type="NCBI Taxonomy" id="990285"/>
    <lineage>
        <taxon>Bacteria</taxon>
        <taxon>Pseudomonadati</taxon>
        <taxon>Pseudomonadota</taxon>
        <taxon>Alphaproteobacteria</taxon>
        <taxon>Hyphomicrobiales</taxon>
        <taxon>Rhizobiaceae</taxon>
        <taxon>Rhizobium/Agrobacterium group</taxon>
        <taxon>Rhizobium</taxon>
    </lineage>
</organism>
<reference evidence="1 2" key="1">
    <citation type="journal article" date="2012" name="J. Bacteriol.">
        <title>Genome sequence of Rhizobium grahamii CCGE502, a broad-host-range symbiont with low nodulation competitiveness in Phaseolus vulgaris.</title>
        <authorList>
            <person name="Althabegoiti M.J."/>
            <person name="Lozano L."/>
            <person name="Torres-Tejerizo G."/>
            <person name="Ormeno-Orrillo E."/>
            <person name="Rogel M.A."/>
            <person name="Gonzalez V."/>
            <person name="Martinez-Romero E."/>
        </authorList>
    </citation>
    <scope>NUCLEOTIDE SEQUENCE [LARGE SCALE GENOMIC DNA]</scope>
    <source>
        <strain evidence="1 2">CCGE 502</strain>
    </source>
</reference>
<dbReference type="AlphaFoldDB" id="S3HNR0"/>
<dbReference type="eggNOG" id="COG0702">
    <property type="taxonomic scope" value="Bacteria"/>
</dbReference>
<comment type="caution">
    <text evidence="1">The sequence shown here is derived from an EMBL/GenBank/DDBJ whole genome shotgun (WGS) entry which is preliminary data.</text>
</comment>
<protein>
    <submittedName>
        <fullName evidence="1">Uncharacterized protein</fullName>
    </submittedName>
</protein>
<dbReference type="RefSeq" id="WP_016552577.1">
    <property type="nucleotide sequence ID" value="NZ_AEYE02000003.1"/>
</dbReference>
<evidence type="ECO:0000313" key="1">
    <source>
        <dbReference type="EMBL" id="EPF00110.1"/>
    </source>
</evidence>
<dbReference type="Proteomes" id="UP000014411">
    <property type="component" value="Unassembled WGS sequence"/>
</dbReference>
<dbReference type="STRING" id="990285.RGCCGE502_02451"/>
<accession>S3HNR0</accession>
<proteinExistence type="predicted"/>